<accession>A0A200QNS3</accession>
<feature type="region of interest" description="Disordered" evidence="1">
    <location>
        <begin position="891"/>
        <end position="914"/>
    </location>
</feature>
<dbReference type="InParanoid" id="A0A200QNS3"/>
<dbReference type="Pfam" id="PF02622">
    <property type="entry name" value="DUF179"/>
    <property type="match status" value="1"/>
</dbReference>
<protein>
    <recommendedName>
        <fullName evidence="2">Thioredoxin domain-containing protein</fullName>
    </recommendedName>
</protein>
<dbReference type="STRING" id="56857.A0A200QNS3"/>
<dbReference type="PANTHER" id="PTHR31984">
    <property type="entry name" value="TRANSPORTER, PUTATIVE (DUF179)-RELATED"/>
    <property type="match status" value="1"/>
</dbReference>
<dbReference type="FunCoup" id="A0A200QNS3">
    <property type="interactions" value="2274"/>
</dbReference>
<dbReference type="Gene3D" id="3.40.30.10">
    <property type="entry name" value="Glutaredoxin"/>
    <property type="match status" value="2"/>
</dbReference>
<evidence type="ECO:0000313" key="3">
    <source>
        <dbReference type="EMBL" id="OVA12109.1"/>
    </source>
</evidence>
<dbReference type="Proteomes" id="UP000195402">
    <property type="component" value="Unassembled WGS sequence"/>
</dbReference>
<dbReference type="Gene3D" id="3.40.1740.10">
    <property type="entry name" value="VC0467-like"/>
    <property type="match status" value="1"/>
</dbReference>
<evidence type="ECO:0000256" key="1">
    <source>
        <dbReference type="SAM" id="MobiDB-lite"/>
    </source>
</evidence>
<sequence>MANSDNHFVPHPLIIRKRSCCRFRTKSKSRMAGTHQEKFLISDTTPSAYTSISHSSLLKMISWRAGSGESRALMKDVAHMATYKVEEFGPLRLMVIYRNTDKMLADVFGATERTTIFCYHYSVSYKYQGRLRAQNVLSSVCHLMSLRPEEMPLKLLNTPEDLKTFSESTDKAVLLLEFCGWTRLLLNKGKNNESENVFGRDVLDSDVIFGANFSGETNRTLTSSGKKSEKGMSNEKLTCGIEKGLSGSPWLEELTFTNDTAPSEVENTGPDDGVSCTFEEFRRYESFFSQFEAVAREFFLPPERQRFGLISERSLLSSLGVEDPDSWLVMLNFAECPNCSKILKEGDDLKTVLHMHQSPVTELDAEGHDTDPALPASRLSIILFVDRSSESSDTIRKSKDALDTFRKLALHSSVTRRVSSAQVFQGRKGRSTLNPSGRPIMEFSPLTQVDKLKNKISVMVINEDGAAALDDIPAGAQGNSIQDILNYLLQQKKEEKLSMLAKEVGFQLLSDDLNVNIANMLPPQTETSQSEKLSEPSIEAIVENSLNLDSGSLVNAAIRTPEDPEKKPGLTDSEPSHYNGEDISVKNTHLNPVILKQQVIYDTVVAEDMVVGDKSSTRVDSMEQQIHDHGFTGLYFFCDGDYQLLRALTAGSKIPSVVILDPISQQHYVFPEEAGFSYSSLVDFLDGFLNRTLPPYQRSEPVLVSSREATRPPFINLDFHEADSIPRVMANKFSELVLGFNQSDTENVGLAWKKDVLVLFSNSWCGFCQRMELVVREVFRAFKNYIKMLKSESKNQGSIFTDENFKDAATYKLPLIYLMDCTLNDCSSLLKSMGQRELYPALILFPAQRKSAVSYRGDMSVTDVIKFIADHGSDSYHLIADKGFMSTGGKKGGMNQVPFKDSSPTSIHDDDPEEMGESHVLLNSRTPTRAIELQTIGSRSSNELHIGSILISTDKLLSAPPFDQSKILIVQADQHTGFQGLIINKHINWESLQGLETGFDLVKQAPLSFGGPLMARGMPLVSLSRRVTEEGYQEIFPSVYFLDQFVTVREIEGLKAGNLSANDYWFFLGYSSWGWDQLFGEIAAGAWYISDDPEGAFGWPESPPALRVSDSNPQL</sequence>
<name>A0A200QNS3_MACCD</name>
<dbReference type="SUPFAM" id="SSF143456">
    <property type="entry name" value="VC0467-like"/>
    <property type="match status" value="1"/>
</dbReference>
<proteinExistence type="predicted"/>
<dbReference type="OrthoDB" id="1910803at2759"/>
<dbReference type="EMBL" id="MVGT01001418">
    <property type="protein sequence ID" value="OVA12109.1"/>
    <property type="molecule type" value="Genomic_DNA"/>
</dbReference>
<dbReference type="Pfam" id="PF00085">
    <property type="entry name" value="Thioredoxin"/>
    <property type="match status" value="1"/>
</dbReference>
<evidence type="ECO:0000313" key="4">
    <source>
        <dbReference type="Proteomes" id="UP000195402"/>
    </source>
</evidence>
<reference evidence="3 4" key="1">
    <citation type="journal article" date="2017" name="Mol. Plant">
        <title>The Genome of Medicinal Plant Macleaya cordata Provides New Insights into Benzylisoquinoline Alkaloids Metabolism.</title>
        <authorList>
            <person name="Liu X."/>
            <person name="Liu Y."/>
            <person name="Huang P."/>
            <person name="Ma Y."/>
            <person name="Qing Z."/>
            <person name="Tang Q."/>
            <person name="Cao H."/>
            <person name="Cheng P."/>
            <person name="Zheng Y."/>
            <person name="Yuan Z."/>
            <person name="Zhou Y."/>
            <person name="Liu J."/>
            <person name="Tang Z."/>
            <person name="Zhuo Y."/>
            <person name="Zhang Y."/>
            <person name="Yu L."/>
            <person name="Huang J."/>
            <person name="Yang P."/>
            <person name="Peng Q."/>
            <person name="Zhang J."/>
            <person name="Jiang W."/>
            <person name="Zhang Z."/>
            <person name="Lin K."/>
            <person name="Ro D.K."/>
            <person name="Chen X."/>
            <person name="Xiong X."/>
            <person name="Shang Y."/>
            <person name="Huang S."/>
            <person name="Zeng J."/>
        </authorList>
    </citation>
    <scope>NUCLEOTIDE SEQUENCE [LARGE SCALE GENOMIC DNA]</scope>
    <source>
        <strain evidence="4">cv. BLH2017</strain>
        <tissue evidence="3">Root</tissue>
    </source>
</reference>
<dbReference type="AlphaFoldDB" id="A0A200QNS3"/>
<evidence type="ECO:0000259" key="2">
    <source>
        <dbReference type="Pfam" id="PF00085"/>
    </source>
</evidence>
<feature type="region of interest" description="Disordered" evidence="1">
    <location>
        <begin position="558"/>
        <end position="581"/>
    </location>
</feature>
<dbReference type="PANTHER" id="PTHR31984:SF12">
    <property type="entry name" value="THIOREDOXIN DOMAIN-CONTAINING PROTEIN"/>
    <property type="match status" value="1"/>
</dbReference>
<keyword evidence="4" id="KW-1185">Reference proteome</keyword>
<dbReference type="SUPFAM" id="SSF52833">
    <property type="entry name" value="Thioredoxin-like"/>
    <property type="match status" value="2"/>
</dbReference>
<organism evidence="3 4">
    <name type="scientific">Macleaya cordata</name>
    <name type="common">Five-seeded plume-poppy</name>
    <name type="synonym">Bocconia cordata</name>
    <dbReference type="NCBI Taxonomy" id="56857"/>
    <lineage>
        <taxon>Eukaryota</taxon>
        <taxon>Viridiplantae</taxon>
        <taxon>Streptophyta</taxon>
        <taxon>Embryophyta</taxon>
        <taxon>Tracheophyta</taxon>
        <taxon>Spermatophyta</taxon>
        <taxon>Magnoliopsida</taxon>
        <taxon>Ranunculales</taxon>
        <taxon>Papaveraceae</taxon>
        <taxon>Papaveroideae</taxon>
        <taxon>Macleaya</taxon>
    </lineage>
</organism>
<feature type="domain" description="Thioredoxin" evidence="2">
    <location>
        <begin position="753"/>
        <end position="802"/>
    </location>
</feature>
<feature type="compositionally biased region" description="Basic and acidic residues" evidence="1">
    <location>
        <begin position="560"/>
        <end position="569"/>
    </location>
</feature>
<dbReference type="InterPro" id="IPR013766">
    <property type="entry name" value="Thioredoxin_domain"/>
</dbReference>
<dbReference type="OMA" id="QHYVFPE"/>
<gene>
    <name evidence="3" type="ORF">BVC80_1771g37</name>
</gene>
<dbReference type="InterPro" id="IPR036249">
    <property type="entry name" value="Thioredoxin-like_sf"/>
</dbReference>
<comment type="caution">
    <text evidence="3">The sequence shown here is derived from an EMBL/GenBank/DDBJ whole genome shotgun (WGS) entry which is preliminary data.</text>
</comment>
<dbReference type="InterPro" id="IPR003774">
    <property type="entry name" value="AlgH-like"/>
</dbReference>